<dbReference type="Pfam" id="PF14284">
    <property type="entry name" value="PcfJ"/>
    <property type="match status" value="1"/>
</dbReference>
<name>A0ABT7XZG0_9VIBR</name>
<sequence length="400" mass="45876">MQNDSGDKLNATVLKNDMDIESSFLVSIPTTLLGYRYDIKISPWSDGLTAYRSHSNEKLERIEGGIGVGLNFIEGGDAKEKWESLLPEGLLEQTELFPEHQYQMLWLAANSQEAREILSVRPLILAMICERYPVDNEKALSISMLGQRKILQHLGLASTKAALRFIDKLDLTYERTSEIFHVMKVLDARTNYFKRFSHYIKVNFSSLSLDNTHPFLTGTHLGRAIGEASNATRLKLTLCIEDSLMLGQAIGVQDPMSVIVNLKTYEDLTRLHDEWATRRNAIRSEEMKPIDADTPYTVHFSDTVSLTQIVDYYDLCKEGDEMRHCIVVYHNRIAQGRYVALRLSHPERMTVGIKIEPNKQFPYEIDQIAGIRNKLPTEETRQAVFKWLLNERKNHKVNEE</sequence>
<gene>
    <name evidence="1" type="ORF">QWJ08_07175</name>
</gene>
<keyword evidence="2" id="KW-1185">Reference proteome</keyword>
<proteinExistence type="predicted"/>
<reference evidence="1" key="1">
    <citation type="submission" date="2024-05" db="EMBL/GenBank/DDBJ databases">
        <title>Genome Sequences of Four Agar- Degrading Marine Bacteria.</title>
        <authorList>
            <person name="Phillips E.K."/>
            <person name="Shaffer J.C."/>
            <person name="Henson M.W."/>
            <person name="Temperton B."/>
            <person name="Thrash C.J."/>
            <person name="Martin M.O."/>
        </authorList>
    </citation>
    <scope>NUCLEOTIDE SEQUENCE</scope>
    <source>
        <strain evidence="1">EKP203</strain>
    </source>
</reference>
<evidence type="ECO:0000313" key="2">
    <source>
        <dbReference type="Proteomes" id="UP001169719"/>
    </source>
</evidence>
<accession>A0ABT7XZG0</accession>
<comment type="caution">
    <text evidence="1">The sequence shown here is derived from an EMBL/GenBank/DDBJ whole genome shotgun (WGS) entry which is preliminary data.</text>
</comment>
<dbReference type="Proteomes" id="UP001169719">
    <property type="component" value="Unassembled WGS sequence"/>
</dbReference>
<organism evidence="1 2">
    <name type="scientific">Vibrio agarivorans</name>
    <dbReference type="NCBI Taxonomy" id="153622"/>
    <lineage>
        <taxon>Bacteria</taxon>
        <taxon>Pseudomonadati</taxon>
        <taxon>Pseudomonadota</taxon>
        <taxon>Gammaproteobacteria</taxon>
        <taxon>Vibrionales</taxon>
        <taxon>Vibrionaceae</taxon>
        <taxon>Vibrio</taxon>
    </lineage>
</organism>
<protein>
    <submittedName>
        <fullName evidence="1">PcfJ domain-containing protein</fullName>
    </submittedName>
</protein>
<dbReference type="EMBL" id="JAUEOZ010000001">
    <property type="protein sequence ID" value="MDN2481173.1"/>
    <property type="molecule type" value="Genomic_DNA"/>
</dbReference>
<evidence type="ECO:0000313" key="1">
    <source>
        <dbReference type="EMBL" id="MDN2481173.1"/>
    </source>
</evidence>
<dbReference type="InterPro" id="IPR025586">
    <property type="entry name" value="PcfJ"/>
</dbReference>
<dbReference type="RefSeq" id="WP_289961304.1">
    <property type="nucleotide sequence ID" value="NZ_JAUEOZ010000001.1"/>
</dbReference>